<evidence type="ECO:0000256" key="7">
    <source>
        <dbReference type="ARBA" id="ARBA00023204"/>
    </source>
</evidence>
<keyword evidence="7 9" id="KW-0234">DNA repair</keyword>
<evidence type="ECO:0000313" key="13">
    <source>
        <dbReference type="Proteomes" id="UP001324634"/>
    </source>
</evidence>
<dbReference type="AlphaFoldDB" id="A0AAX4HRB7"/>
<keyword evidence="10" id="KW-0175">Coiled coil</keyword>
<dbReference type="PIRSF" id="PIRSF003128">
    <property type="entry name" value="RecN"/>
    <property type="match status" value="1"/>
</dbReference>
<feature type="domain" description="RecF/RecN/SMC N-terminal" evidence="11">
    <location>
        <begin position="6"/>
        <end position="508"/>
    </location>
</feature>
<comment type="function">
    <text evidence="1 9">May be involved in recombinational repair of damaged DNA.</text>
</comment>
<proteinExistence type="inferred from homology"/>
<comment type="similarity">
    <text evidence="2 9">Belongs to the RecN family.</text>
</comment>
<evidence type="ECO:0000313" key="12">
    <source>
        <dbReference type="EMBL" id="WPU65499.1"/>
    </source>
</evidence>
<dbReference type="EMBL" id="CP139487">
    <property type="protein sequence ID" value="WPU65499.1"/>
    <property type="molecule type" value="Genomic_DNA"/>
</dbReference>
<evidence type="ECO:0000256" key="10">
    <source>
        <dbReference type="SAM" id="Coils"/>
    </source>
</evidence>
<dbReference type="GO" id="GO:0006310">
    <property type="term" value="P:DNA recombination"/>
    <property type="evidence" value="ECO:0007669"/>
    <property type="project" value="InterPro"/>
</dbReference>
<keyword evidence="5 9" id="KW-0227">DNA damage</keyword>
<name>A0AAX4HRB7_9BACT</name>
<dbReference type="RefSeq" id="WP_321396084.1">
    <property type="nucleotide sequence ID" value="NZ_CP139487.1"/>
</dbReference>
<reference evidence="12 13" key="1">
    <citation type="submission" date="2023-11" db="EMBL/GenBank/DDBJ databases">
        <title>Peredibacter starrii A3.12.</title>
        <authorList>
            <person name="Mitchell R.J."/>
        </authorList>
    </citation>
    <scope>NUCLEOTIDE SEQUENCE [LARGE SCALE GENOMIC DNA]</scope>
    <source>
        <strain evidence="12 13">A3.12</strain>
    </source>
</reference>
<keyword evidence="6" id="KW-0067">ATP-binding</keyword>
<evidence type="ECO:0000256" key="6">
    <source>
        <dbReference type="ARBA" id="ARBA00022840"/>
    </source>
</evidence>
<evidence type="ECO:0000256" key="2">
    <source>
        <dbReference type="ARBA" id="ARBA00009441"/>
    </source>
</evidence>
<evidence type="ECO:0000259" key="11">
    <source>
        <dbReference type="Pfam" id="PF02463"/>
    </source>
</evidence>
<dbReference type="Proteomes" id="UP001324634">
    <property type="component" value="Chromosome"/>
</dbReference>
<dbReference type="InterPro" id="IPR004604">
    <property type="entry name" value="DNA_recomb/repair_RecN"/>
</dbReference>
<evidence type="ECO:0000256" key="1">
    <source>
        <dbReference type="ARBA" id="ARBA00003618"/>
    </source>
</evidence>
<dbReference type="GO" id="GO:0006281">
    <property type="term" value="P:DNA repair"/>
    <property type="evidence" value="ECO:0007669"/>
    <property type="project" value="UniProtKB-KW"/>
</dbReference>
<dbReference type="SUPFAM" id="SSF52540">
    <property type="entry name" value="P-loop containing nucleoside triphosphate hydrolases"/>
    <property type="match status" value="1"/>
</dbReference>
<evidence type="ECO:0000256" key="8">
    <source>
        <dbReference type="ARBA" id="ARBA00033408"/>
    </source>
</evidence>
<feature type="coiled-coil region" evidence="10">
    <location>
        <begin position="331"/>
        <end position="365"/>
    </location>
</feature>
<evidence type="ECO:0000256" key="4">
    <source>
        <dbReference type="ARBA" id="ARBA00022741"/>
    </source>
</evidence>
<dbReference type="Gene3D" id="3.40.50.300">
    <property type="entry name" value="P-loop containing nucleotide triphosphate hydrolases"/>
    <property type="match status" value="2"/>
</dbReference>
<gene>
    <name evidence="12" type="ORF">SOO65_01940</name>
</gene>
<evidence type="ECO:0000256" key="5">
    <source>
        <dbReference type="ARBA" id="ARBA00022763"/>
    </source>
</evidence>
<dbReference type="PANTHER" id="PTHR11059">
    <property type="entry name" value="DNA REPAIR PROTEIN RECN"/>
    <property type="match status" value="1"/>
</dbReference>
<dbReference type="InterPro" id="IPR027417">
    <property type="entry name" value="P-loop_NTPase"/>
</dbReference>
<dbReference type="GO" id="GO:0005524">
    <property type="term" value="F:ATP binding"/>
    <property type="evidence" value="ECO:0007669"/>
    <property type="project" value="UniProtKB-KW"/>
</dbReference>
<keyword evidence="4" id="KW-0547">Nucleotide-binding</keyword>
<sequence length="542" mass="61421">MDAKFHLKNLVIQNFATFKNQSIRFRPGFNAIIGETGSGKSLVLDALQLILGGRADKKVVRRETECALIEASFTCTDDKVKAFLESEGFPIEGNEIVIKRLIYKNGTTKTYINHLTCTVTFLASFARKFIDLVGQFENQKLLSESYQLYLLDHYSKQLPELSAYQEELRELKALKKEQAELIQSKTHREQRLDYLNFQLQEIEKLNPSSQDEEDLLKKKNLLMNIEKTQKLCYQVKESFDGNDGVPGMLGQIKFLNSLFSKNPDLFQDQMELLSEIDDRIHSLNDIVDRKLNMEIDPADLEGVLDRLDSYQKLKKKFGGNVETILQTQVEFLKEKNTLESLEVNCDELEGKIQSLQKKLMTQADKLHKTRSQFCKKLSTELTQKVRLLKMNGATIRLDLEILEELSETGYSRVQFLAETNPGEGYFKIKDIASGGELSRILLSLRQILASDDSISIFLFDEIDTGIGGDTANSIGKALAEVAAHGQVIAITHLPQIAQFAESLIIVNKDIQSQDKEARTESTVKEISGKMILKEVRSMAQLS</sequence>
<keyword evidence="13" id="KW-1185">Reference proteome</keyword>
<protein>
    <recommendedName>
        <fullName evidence="3 9">DNA repair protein RecN</fullName>
    </recommendedName>
    <alternativeName>
        <fullName evidence="8 9">Recombination protein N</fullName>
    </alternativeName>
</protein>
<evidence type="ECO:0000256" key="9">
    <source>
        <dbReference type="PIRNR" id="PIRNR003128"/>
    </source>
</evidence>
<accession>A0AAX4HRB7</accession>
<dbReference type="InterPro" id="IPR003395">
    <property type="entry name" value="RecF/RecN/SMC_N"/>
</dbReference>
<dbReference type="Pfam" id="PF02463">
    <property type="entry name" value="SMC_N"/>
    <property type="match status" value="1"/>
</dbReference>
<dbReference type="PANTHER" id="PTHR11059:SF0">
    <property type="entry name" value="DNA REPAIR PROTEIN RECN"/>
    <property type="match status" value="1"/>
</dbReference>
<dbReference type="KEGG" id="psti:SOO65_01940"/>
<organism evidence="12 13">
    <name type="scientific">Peredibacter starrii</name>
    <dbReference type="NCBI Taxonomy" id="28202"/>
    <lineage>
        <taxon>Bacteria</taxon>
        <taxon>Pseudomonadati</taxon>
        <taxon>Bdellovibrionota</taxon>
        <taxon>Bacteriovoracia</taxon>
        <taxon>Bacteriovoracales</taxon>
        <taxon>Bacteriovoracaceae</taxon>
        <taxon>Peredibacter</taxon>
    </lineage>
</organism>
<evidence type="ECO:0000256" key="3">
    <source>
        <dbReference type="ARBA" id="ARBA00021315"/>
    </source>
</evidence>